<dbReference type="Pfam" id="PF13518">
    <property type="entry name" value="HTH_28"/>
    <property type="match status" value="2"/>
</dbReference>
<feature type="region of interest" description="Disordered" evidence="2">
    <location>
        <begin position="114"/>
        <end position="141"/>
    </location>
</feature>
<protein>
    <submittedName>
        <fullName evidence="6">Transposase</fullName>
    </submittedName>
</protein>
<feature type="domain" description="Insertion element IS150 protein InsJ-like helix-turn-helix" evidence="3">
    <location>
        <begin position="66"/>
        <end position="117"/>
    </location>
</feature>
<evidence type="ECO:0000256" key="1">
    <source>
        <dbReference type="ARBA" id="ARBA00038232"/>
    </source>
</evidence>
<dbReference type="InterPro" id="IPR010921">
    <property type="entry name" value="Trp_repressor/repl_initiator"/>
</dbReference>
<evidence type="ECO:0000313" key="7">
    <source>
        <dbReference type="Proteomes" id="UP000185746"/>
    </source>
</evidence>
<comment type="similarity">
    <text evidence="1">Belongs to the IS150/IS1296 orfA family.</text>
</comment>
<evidence type="ECO:0000313" key="6">
    <source>
        <dbReference type="EMBL" id="AOV08741.1"/>
    </source>
</evidence>
<dbReference type="InterPro" id="IPR055247">
    <property type="entry name" value="InsJ-like_HTH"/>
</dbReference>
<dbReference type="Proteomes" id="UP000185746">
    <property type="component" value="Chromosome"/>
</dbReference>
<dbReference type="KEGG" id="surl:BI350_10830"/>
<dbReference type="SUPFAM" id="SSF46689">
    <property type="entry name" value="Homeodomain-like"/>
    <property type="match status" value="1"/>
</dbReference>
<dbReference type="EMBL" id="CP017560">
    <property type="protein sequence ID" value="AOV08741.1"/>
    <property type="molecule type" value="Genomic_DNA"/>
</dbReference>
<evidence type="ECO:0000313" key="5">
    <source>
        <dbReference type="EMBL" id="AOV07981.1"/>
    </source>
</evidence>
<evidence type="ECO:0000313" key="4">
    <source>
        <dbReference type="EMBL" id="AOV06869.1"/>
    </source>
</evidence>
<sequence>MAKYSLEFKFKVVREYLEGTLGYRLLARKYGIPSKSPIESWVQAYKAFGEDGLRRKRSKKVYSVQFKLDVLHFIKRTGASYQDTAIEFNMNNPSLIANWKRTFLKEGVEGLKPKSKGCPTMSKDKKAKPVKTEEKMSREEQLERENELLRLEIAYLKKLDAFQENPNAFLEKHKQQWHSNSKKKGSN</sequence>
<dbReference type="InterPro" id="IPR009057">
    <property type="entry name" value="Homeodomain-like_sf"/>
</dbReference>
<dbReference type="EMBL" id="CP017560">
    <property type="protein sequence ID" value="AOV07981.1"/>
    <property type="molecule type" value="Genomic_DNA"/>
</dbReference>
<proteinExistence type="inferred from homology"/>
<dbReference type="EMBL" id="CP017560">
    <property type="protein sequence ID" value="AOV06869.1"/>
    <property type="molecule type" value="Genomic_DNA"/>
</dbReference>
<keyword evidence="7" id="KW-1185">Reference proteome</keyword>
<dbReference type="KEGG" id="surl:BI350_15120"/>
<dbReference type="AlphaFoldDB" id="A0A1D8JJ56"/>
<dbReference type="RefSeq" id="WP_075526993.1">
    <property type="nucleotide sequence ID" value="NZ_CP017560.1"/>
</dbReference>
<dbReference type="GO" id="GO:0043565">
    <property type="term" value="F:sequence-specific DNA binding"/>
    <property type="evidence" value="ECO:0007669"/>
    <property type="project" value="InterPro"/>
</dbReference>
<feature type="domain" description="Insertion element IS150 protein InsJ-like helix-turn-helix" evidence="3">
    <location>
        <begin position="9"/>
        <end position="59"/>
    </location>
</feature>
<organism evidence="6 7">
    <name type="scientific">Sporosarcina ureilytica</name>
    <dbReference type="NCBI Taxonomy" id="298596"/>
    <lineage>
        <taxon>Bacteria</taxon>
        <taxon>Bacillati</taxon>
        <taxon>Bacillota</taxon>
        <taxon>Bacilli</taxon>
        <taxon>Bacillales</taxon>
        <taxon>Caryophanaceae</taxon>
        <taxon>Sporosarcina</taxon>
    </lineage>
</organism>
<dbReference type="SUPFAM" id="SSF48295">
    <property type="entry name" value="TrpR-like"/>
    <property type="match status" value="1"/>
</dbReference>
<evidence type="ECO:0000256" key="2">
    <source>
        <dbReference type="SAM" id="MobiDB-lite"/>
    </source>
</evidence>
<accession>A0A1D8JJ56</accession>
<feature type="compositionally biased region" description="Basic and acidic residues" evidence="2">
    <location>
        <begin position="130"/>
        <end position="141"/>
    </location>
</feature>
<dbReference type="PANTHER" id="PTHR33795">
    <property type="entry name" value="INSERTION ELEMENT IS150 PROTEIN INSJ"/>
    <property type="match status" value="1"/>
</dbReference>
<dbReference type="PANTHER" id="PTHR33795:SF1">
    <property type="entry name" value="INSERTION ELEMENT IS150 PROTEIN INSJ"/>
    <property type="match status" value="1"/>
</dbReference>
<dbReference type="InterPro" id="IPR052057">
    <property type="entry name" value="IS150/IS1296_orfA-like"/>
</dbReference>
<evidence type="ECO:0000259" key="3">
    <source>
        <dbReference type="Pfam" id="PF13518"/>
    </source>
</evidence>
<dbReference type="KEGG" id="surl:BI350_04325"/>
<reference evidence="6 7" key="1">
    <citation type="submission" date="2016-09" db="EMBL/GenBank/DDBJ databases">
        <title>Complete genome sequence of the Lysinibacillus sphaericus LMG 22257, a specie of Bacillus with ureolytic activity that can effectively biodeposit calcium carbonate.</title>
        <authorList>
            <person name="Yan W."/>
        </authorList>
    </citation>
    <scope>NUCLEOTIDE SEQUENCE [LARGE SCALE GENOMIC DNA]</scope>
    <source>
        <strain evidence="6 7">LMG 22257</strain>
    </source>
</reference>
<name>A0A1D8JJ56_9BACL</name>
<dbReference type="Gene3D" id="1.10.10.10">
    <property type="entry name" value="Winged helix-like DNA-binding domain superfamily/Winged helix DNA-binding domain"/>
    <property type="match status" value="2"/>
</dbReference>
<gene>
    <name evidence="4" type="ORF">BI350_04325</name>
    <name evidence="5" type="ORF">BI350_10830</name>
    <name evidence="6" type="ORF">BI350_15120</name>
</gene>
<dbReference type="InterPro" id="IPR036388">
    <property type="entry name" value="WH-like_DNA-bd_sf"/>
</dbReference>